<dbReference type="GO" id="GO:0090729">
    <property type="term" value="F:toxin activity"/>
    <property type="evidence" value="ECO:0007669"/>
    <property type="project" value="InterPro"/>
</dbReference>
<comment type="caution">
    <text evidence="1">The sequence shown here is derived from an EMBL/GenBank/DDBJ whole genome shotgun (WGS) entry which is preliminary data.</text>
</comment>
<gene>
    <name evidence="1" type="ORF">EK21DRAFT_109460</name>
</gene>
<name>A0A9P4HGT5_9PLEO</name>
<evidence type="ECO:0000313" key="2">
    <source>
        <dbReference type="Proteomes" id="UP000799777"/>
    </source>
</evidence>
<reference evidence="1" key="1">
    <citation type="journal article" date="2020" name="Stud. Mycol.">
        <title>101 Dothideomycetes genomes: a test case for predicting lifestyles and emergence of pathogens.</title>
        <authorList>
            <person name="Haridas S."/>
            <person name="Albert R."/>
            <person name="Binder M."/>
            <person name="Bloem J."/>
            <person name="Labutti K."/>
            <person name="Salamov A."/>
            <person name="Andreopoulos B."/>
            <person name="Baker S."/>
            <person name="Barry K."/>
            <person name="Bills G."/>
            <person name="Bluhm B."/>
            <person name="Cannon C."/>
            <person name="Castanera R."/>
            <person name="Culley D."/>
            <person name="Daum C."/>
            <person name="Ezra D."/>
            <person name="Gonzalez J."/>
            <person name="Henrissat B."/>
            <person name="Kuo A."/>
            <person name="Liang C."/>
            <person name="Lipzen A."/>
            <person name="Lutzoni F."/>
            <person name="Magnuson J."/>
            <person name="Mondo S."/>
            <person name="Nolan M."/>
            <person name="Ohm R."/>
            <person name="Pangilinan J."/>
            <person name="Park H.-J."/>
            <person name="Ramirez L."/>
            <person name="Alfaro M."/>
            <person name="Sun H."/>
            <person name="Tritt A."/>
            <person name="Yoshinaga Y."/>
            <person name="Zwiers L.-H."/>
            <person name="Turgeon B."/>
            <person name="Goodwin S."/>
            <person name="Spatafora J."/>
            <person name="Crous P."/>
            <person name="Grigoriev I."/>
        </authorList>
    </citation>
    <scope>NUCLEOTIDE SEQUENCE</scope>
    <source>
        <strain evidence="1">CBS 110217</strain>
    </source>
</reference>
<dbReference type="Gene3D" id="1.20.190.10">
    <property type="entry name" value="Pesticidal crystal protein, N-terminal domain"/>
    <property type="match status" value="1"/>
</dbReference>
<proteinExistence type="predicted"/>
<keyword evidence="2" id="KW-1185">Reference proteome</keyword>
<evidence type="ECO:0000313" key="1">
    <source>
        <dbReference type="EMBL" id="KAF2033007.1"/>
    </source>
</evidence>
<organism evidence="1 2">
    <name type="scientific">Setomelanomma holmii</name>
    <dbReference type="NCBI Taxonomy" id="210430"/>
    <lineage>
        <taxon>Eukaryota</taxon>
        <taxon>Fungi</taxon>
        <taxon>Dikarya</taxon>
        <taxon>Ascomycota</taxon>
        <taxon>Pezizomycotina</taxon>
        <taxon>Dothideomycetes</taxon>
        <taxon>Pleosporomycetidae</taxon>
        <taxon>Pleosporales</taxon>
        <taxon>Pleosporineae</taxon>
        <taxon>Phaeosphaeriaceae</taxon>
        <taxon>Setomelanomma</taxon>
    </lineage>
</organism>
<dbReference type="AlphaFoldDB" id="A0A9P4HGT5"/>
<dbReference type="EMBL" id="ML978169">
    <property type="protein sequence ID" value="KAF2033007.1"/>
    <property type="molecule type" value="Genomic_DNA"/>
</dbReference>
<sequence length="460" mass="51111">MSISYNNVLRDGFIAGLGAIPDIGSIAAFLCSELWPADGTNPLDDLQAKLAEITIKIENEVWIRDLRGKLDQLRATLERVNHPQSPNDRIAALNTLYSDSGEFYNAFVNPTVPGVGGDDNQPQNTVALLVAFGTIRLTALAERARHYHDLVGDYPDPPDASVIELRDNLTKMSQKVAQDRARALQWRQDQVTISTRSGTDWGSGRTWYNWTVSDAIDSSFSGEFDAEDDGITNPTSTIKPQRDQFVNNRRFHLSTEDGGYATNLDQLLDATRFWKYSDPDTPLVPTPGLRYWCNLIGGAMITGDWFNDKALYLQHGGMTGIQWWWDAGALKGIQAEYGGVQSALHGRTAQGNGMLGFDADSDGITIMGNSSGYWVDRFTVDINSRRFQKQPTAGRNDCDTWWELPVKESLTPDDMRLAYIAGVTNGDVISQLKVVWRTGEQYSIDLPTEHSANAVNDGFW</sequence>
<dbReference type="InterPro" id="IPR036716">
    <property type="entry name" value="Pest_crys_N_sf"/>
</dbReference>
<protein>
    <submittedName>
        <fullName evidence="1">Uncharacterized protein</fullName>
    </submittedName>
</protein>
<accession>A0A9P4HGT5</accession>
<dbReference type="Proteomes" id="UP000799777">
    <property type="component" value="Unassembled WGS sequence"/>
</dbReference>